<sequence length="167" mass="18100">VKLSEFRKGGEIWRVVVLNGPNLSADINAMGDFEVLLSEWAADLGVQIEHFQSNHEGRVLEFIHRSSSTANGYLVNPGGLTHVGESLRHALKDTALPVVEVHCDNVELDHRSIFAPSVTSIFSGLRQSSYLGALVSLVLALDDPDFLNPGGTSAINRSHGTPKSLFQ</sequence>
<dbReference type="EC" id="4.2.1.10" evidence="1"/>
<dbReference type="InterPro" id="IPR036441">
    <property type="entry name" value="DHquinase_II_sf"/>
</dbReference>
<dbReference type="PANTHER" id="PTHR21272">
    <property type="entry name" value="CATABOLIC 3-DEHYDROQUINASE"/>
    <property type="match status" value="1"/>
</dbReference>
<dbReference type="GO" id="GO:0019631">
    <property type="term" value="P:quinate catabolic process"/>
    <property type="evidence" value="ECO:0007669"/>
    <property type="project" value="TreeGrafter"/>
</dbReference>
<dbReference type="Gene3D" id="3.40.50.9100">
    <property type="entry name" value="Dehydroquinase, class II"/>
    <property type="match status" value="1"/>
</dbReference>
<protein>
    <recommendedName>
        <fullName evidence="1">3-dehydroquinate dehydratase</fullName>
        <ecNumber evidence="1">4.2.1.10</ecNumber>
    </recommendedName>
</protein>
<keyword evidence="2" id="KW-0456">Lyase</keyword>
<dbReference type="GO" id="GO:0003855">
    <property type="term" value="F:3-dehydroquinate dehydratase activity"/>
    <property type="evidence" value="ECO:0007669"/>
    <property type="project" value="UniProtKB-EC"/>
</dbReference>
<proteinExistence type="predicted"/>
<accession>A0A381ZSC9</accession>
<name>A0A381ZSC9_9ZZZZ</name>
<dbReference type="EMBL" id="UINC01022328">
    <property type="protein sequence ID" value="SVA91707.1"/>
    <property type="molecule type" value="Genomic_DNA"/>
</dbReference>
<evidence type="ECO:0000256" key="1">
    <source>
        <dbReference type="ARBA" id="ARBA00012060"/>
    </source>
</evidence>
<dbReference type="Pfam" id="PF01220">
    <property type="entry name" value="DHquinase_II"/>
    <property type="match status" value="1"/>
</dbReference>
<dbReference type="AlphaFoldDB" id="A0A381ZSC9"/>
<reference evidence="3" key="1">
    <citation type="submission" date="2018-05" db="EMBL/GenBank/DDBJ databases">
        <authorList>
            <person name="Lanie J.A."/>
            <person name="Ng W.-L."/>
            <person name="Kazmierczak K.M."/>
            <person name="Andrzejewski T.M."/>
            <person name="Davidsen T.M."/>
            <person name="Wayne K.J."/>
            <person name="Tettelin H."/>
            <person name="Glass J.I."/>
            <person name="Rusch D."/>
            <person name="Podicherti R."/>
            <person name="Tsui H.-C.T."/>
            <person name="Winkler M.E."/>
        </authorList>
    </citation>
    <scope>NUCLEOTIDE SEQUENCE</scope>
</reference>
<gene>
    <name evidence="3" type="ORF">METZ01_LOCUS144561</name>
</gene>
<feature type="non-terminal residue" evidence="3">
    <location>
        <position position="1"/>
    </location>
</feature>
<dbReference type="SUPFAM" id="SSF52304">
    <property type="entry name" value="Type II 3-dehydroquinate dehydratase"/>
    <property type="match status" value="1"/>
</dbReference>
<evidence type="ECO:0000313" key="3">
    <source>
        <dbReference type="EMBL" id="SVA91707.1"/>
    </source>
</evidence>
<organism evidence="3">
    <name type="scientific">marine metagenome</name>
    <dbReference type="NCBI Taxonomy" id="408172"/>
    <lineage>
        <taxon>unclassified sequences</taxon>
        <taxon>metagenomes</taxon>
        <taxon>ecological metagenomes</taxon>
    </lineage>
</organism>
<dbReference type="InterPro" id="IPR001874">
    <property type="entry name" value="DHquinase_II"/>
</dbReference>
<dbReference type="PANTHER" id="PTHR21272:SF3">
    <property type="entry name" value="CATABOLIC 3-DEHYDROQUINASE"/>
    <property type="match status" value="1"/>
</dbReference>
<evidence type="ECO:0000256" key="2">
    <source>
        <dbReference type="ARBA" id="ARBA00023239"/>
    </source>
</evidence>